<feature type="transmembrane region" description="Helical" evidence="2">
    <location>
        <begin position="39"/>
        <end position="57"/>
    </location>
</feature>
<dbReference type="RefSeq" id="WP_210230209.1">
    <property type="nucleotide sequence ID" value="NZ_CP072800.1"/>
</dbReference>
<keyword evidence="4" id="KW-1185">Reference proteome</keyword>
<evidence type="ECO:0000256" key="2">
    <source>
        <dbReference type="SAM" id="Phobius"/>
    </source>
</evidence>
<sequence length="404" mass="43945">MKLPSLSPQTVFYVAGALTTAASIKGTGAYLMTETNGDLLLSTAGAIALGIAVYAGCEVAFNHKGAIKRVVAGFVAASAIALSSYTIYQHITLPLVEQHQAELRQQQTDARAEAQRVRQQQAAVTQTLQQQQADLRQQIEDLRQFNAADASRVTDLDGSSQKGAAWQAVQLRKAIAERNTEIGQLMGRLENYTQRLTAAPVTPVAETVQQHTPSNTADVPLDQATLARASLYDLMTLLLVLFAGWFKTHKREQEQGQVVSLQAANQAAKDTLQQLQNAIVTCNGAIAHANEAAMTCNRLQWTAIEGGKSLQLPAIEQTKEGFRQLTWDAAVGLLKNRKIIPAEDNAVTLEIIMQATGWGRTKVTELREFAYENGYLARDVKGKGFTYFYSEVASNVIPLASRTA</sequence>
<keyword evidence="2" id="KW-0472">Membrane</keyword>
<keyword evidence="1" id="KW-0175">Coiled coil</keyword>
<protein>
    <submittedName>
        <fullName evidence="3">Uncharacterized protein</fullName>
    </submittedName>
</protein>
<proteinExistence type="predicted"/>
<feature type="coiled-coil region" evidence="1">
    <location>
        <begin position="96"/>
        <end position="148"/>
    </location>
</feature>
<feature type="transmembrane region" description="Helical" evidence="2">
    <location>
        <begin position="69"/>
        <end position="88"/>
    </location>
</feature>
<name>A0ABX7X8N7_9GAMM</name>
<keyword evidence="2" id="KW-1133">Transmembrane helix</keyword>
<dbReference type="EMBL" id="CP072800">
    <property type="protein sequence ID" value="QTR51605.1"/>
    <property type="molecule type" value="Genomic_DNA"/>
</dbReference>
<feature type="transmembrane region" description="Helical" evidence="2">
    <location>
        <begin position="12"/>
        <end position="33"/>
    </location>
</feature>
<dbReference type="Proteomes" id="UP000672027">
    <property type="component" value="Chromosome"/>
</dbReference>
<keyword evidence="2" id="KW-0812">Transmembrane</keyword>
<evidence type="ECO:0000256" key="1">
    <source>
        <dbReference type="SAM" id="Coils"/>
    </source>
</evidence>
<evidence type="ECO:0000313" key="4">
    <source>
        <dbReference type="Proteomes" id="UP000672027"/>
    </source>
</evidence>
<accession>A0ABX7X8N7</accession>
<evidence type="ECO:0000313" key="3">
    <source>
        <dbReference type="EMBL" id="QTR51605.1"/>
    </source>
</evidence>
<gene>
    <name evidence="3" type="ORF">J8380_08715</name>
</gene>
<organism evidence="3 4">
    <name type="scientific">Candidatus Thiothrix anitrata</name>
    <dbReference type="NCBI Taxonomy" id="2823902"/>
    <lineage>
        <taxon>Bacteria</taxon>
        <taxon>Pseudomonadati</taxon>
        <taxon>Pseudomonadota</taxon>
        <taxon>Gammaproteobacteria</taxon>
        <taxon>Thiotrichales</taxon>
        <taxon>Thiotrichaceae</taxon>
        <taxon>Thiothrix</taxon>
    </lineage>
</organism>
<reference evidence="3 4" key="1">
    <citation type="submission" date="2021-04" db="EMBL/GenBank/DDBJ databases">
        <title>Genomics, taxonomy and metabolism of representatives of sulfur bacteria of the genus Thiothrix: Thiothrix fructosivorans QT, Thiothrix unzii A1T and three new species, Thiothrix subterranea sp. nov., Thiothrix litoralis sp. nov. and 'Candidatus Thiothrix anitrata' sp. nov.</title>
        <authorList>
            <person name="Ravin N.V."/>
            <person name="Smolyakov D."/>
            <person name="Rudenko T.S."/>
            <person name="Mardanov A.V."/>
            <person name="Beletsky A.V."/>
            <person name="Markov N.D."/>
            <person name="Fomenkov A.I."/>
            <person name="Roberts R.J."/>
            <person name="Karnachuk O.V."/>
            <person name="Novikov A."/>
            <person name="Grabovich M.Y."/>
        </authorList>
    </citation>
    <scope>NUCLEOTIDE SEQUENCE [LARGE SCALE GENOMIC DNA]</scope>
    <source>
        <strain evidence="3 4">A52</strain>
    </source>
</reference>